<dbReference type="Proteomes" id="UP000323569">
    <property type="component" value="Unassembled WGS sequence"/>
</dbReference>
<protein>
    <submittedName>
        <fullName evidence="1">Uncharacterized protein</fullName>
    </submittedName>
</protein>
<sequence length="37" mass="4258">MKWGEGRINKNNLLPTAENGQLYLAVQKKLLFLNKIT</sequence>
<organism evidence="1 2">
    <name type="scientific">Microcystis aeruginosa NIES-2519</name>
    <dbReference type="NCBI Taxonomy" id="2303981"/>
    <lineage>
        <taxon>Bacteria</taxon>
        <taxon>Bacillati</taxon>
        <taxon>Cyanobacteriota</taxon>
        <taxon>Cyanophyceae</taxon>
        <taxon>Oscillatoriophycideae</taxon>
        <taxon>Chroococcales</taxon>
        <taxon>Microcystaceae</taxon>
        <taxon>Microcystis</taxon>
    </lineage>
</organism>
<evidence type="ECO:0000313" key="2">
    <source>
        <dbReference type="Proteomes" id="UP000323569"/>
    </source>
</evidence>
<proteinExistence type="predicted"/>
<accession>A0A5A5R777</accession>
<gene>
    <name evidence="1" type="ORF">MiYa_03864</name>
</gene>
<evidence type="ECO:0000313" key="1">
    <source>
        <dbReference type="EMBL" id="GCA72313.1"/>
    </source>
</evidence>
<name>A0A5A5R777_MICAE</name>
<dbReference type="AlphaFoldDB" id="A0A5A5R777"/>
<reference evidence="1 2" key="1">
    <citation type="submission" date="2018-09" db="EMBL/GenBank/DDBJ databases">
        <title>Evolutionary history of phycoerythrin pigmentation in the water bloom-forming cyanobacterium Microcystis aeruginosa.</title>
        <authorList>
            <person name="Tanabe Y."/>
            <person name="Tanabe Y."/>
            <person name="Yamaguchi H."/>
        </authorList>
    </citation>
    <scope>NUCLEOTIDE SEQUENCE [LARGE SCALE GENOMIC DNA]</scope>
    <source>
        <strain evidence="1 2">NIES-2519</strain>
    </source>
</reference>
<comment type="caution">
    <text evidence="1">The sequence shown here is derived from an EMBL/GenBank/DDBJ whole genome shotgun (WGS) entry which is preliminary data.</text>
</comment>
<dbReference type="EMBL" id="BHVO01000095">
    <property type="protein sequence ID" value="GCA72313.1"/>
    <property type="molecule type" value="Genomic_DNA"/>
</dbReference>